<dbReference type="PROSITE" id="PS50893">
    <property type="entry name" value="ABC_TRANSPORTER_2"/>
    <property type="match status" value="1"/>
</dbReference>
<reference evidence="12 13" key="1">
    <citation type="submission" date="2024-03" db="EMBL/GenBank/DDBJ databases">
        <title>The genome assembly and annotation of the cricket Gryllus longicercus Weissman &amp; Gray.</title>
        <authorList>
            <person name="Szrajer S."/>
            <person name="Gray D."/>
            <person name="Ylla G."/>
        </authorList>
    </citation>
    <scope>NUCLEOTIDE SEQUENCE [LARGE SCALE GENOMIC DNA]</scope>
    <source>
        <strain evidence="12">DAG 2021-001</strain>
        <tissue evidence="12">Whole body minus gut</tissue>
    </source>
</reference>
<feature type="transmembrane region" description="Helical" evidence="10">
    <location>
        <begin position="628"/>
        <end position="647"/>
    </location>
</feature>
<name>A0AAN9Z092_9ORTH</name>
<keyword evidence="13" id="KW-1185">Reference proteome</keyword>
<sequence>MTGDLRAEDGSLHSAKQDWPVSESAGSGRSGGGGGIMQYGEWPAGDSVGAEQPLLAHAPPPPSPAGGRGDGGLSEPLGLTRADAHEARRRFFGVSGGGAPGEGARIAGQGAQFSDEARPEAGSRCSGDSADFSAPPSFDFAVAAAAAAAAAAEAEAAFSVPKTISKSAQSEEMNIARVPPHQRLSVVFEDLEVCAKAFWQKERKVLLRGVSGQFRAGEVVAVMGPSGAGKTTLLNTISGFTTGMVTNGSVRIQREDGSVSTKRGAACYLTQDDHVQQLFTVREIVMQAADFKVGSRLSRKARELLVDDVIETLGLAESSCTRASQLSGGQRKRLSIAAELVDNPYILFFDEPTTGLDMSTAMQCTQLMRRIARSGRTVICTIHQPSENMLSMFDQVYILANGYCVYRGSPNDMLPFLNSLGYHCPKYHNPADFMLEVTNNEYGDAVSIMKEAHKNLPYPPLLPDIKENEANGRVNGKQGKAKETYINSEEYKPSEWERFRVLVTRNLLLQHRDWANTHTKLLAAFLVSLIIGILFGPIGDNAHRIMSNISIMFILSLYQCYTPEAPALLKYGDEVQIVKREWFNNWYRLYTYTIALLVSSLPLHVMISTILCSVAYYMTGQLAEPLRFAYITMALILISIASESLGLQIGSLFIKKKIVSLFIGATHLAYLLLFAGFLALKPEMPDWFDWGAKINHLHYGFNSILISSYKNRSRISCPEDVAYCHLRDPHAILNIFGLESSEIWHNYLALILFTAFLRITGFITLNYNVKHMNV</sequence>
<comment type="subcellular location">
    <subcellularLocation>
        <location evidence="1">Membrane</location>
        <topology evidence="1">Multi-pass membrane protein</topology>
    </subcellularLocation>
</comment>
<feature type="transmembrane region" description="Helical" evidence="10">
    <location>
        <begin position="589"/>
        <end position="616"/>
    </location>
</feature>
<keyword evidence="6" id="KW-0067">ATP-binding</keyword>
<proteinExistence type="inferred from homology"/>
<dbReference type="AlphaFoldDB" id="A0AAN9Z092"/>
<evidence type="ECO:0000256" key="1">
    <source>
        <dbReference type="ARBA" id="ARBA00004141"/>
    </source>
</evidence>
<evidence type="ECO:0000256" key="4">
    <source>
        <dbReference type="ARBA" id="ARBA00022692"/>
    </source>
</evidence>
<dbReference type="PANTHER" id="PTHR48041">
    <property type="entry name" value="ABC TRANSPORTER G FAMILY MEMBER 28"/>
    <property type="match status" value="1"/>
</dbReference>
<feature type="compositionally biased region" description="Basic and acidic residues" evidence="9">
    <location>
        <begin position="1"/>
        <end position="11"/>
    </location>
</feature>
<dbReference type="InterPro" id="IPR043926">
    <property type="entry name" value="ABCG_dom"/>
</dbReference>
<dbReference type="GO" id="GO:0005524">
    <property type="term" value="F:ATP binding"/>
    <property type="evidence" value="ECO:0007669"/>
    <property type="project" value="UniProtKB-KW"/>
</dbReference>
<organism evidence="12 13">
    <name type="scientific">Gryllus longicercus</name>
    <dbReference type="NCBI Taxonomy" id="2509291"/>
    <lineage>
        <taxon>Eukaryota</taxon>
        <taxon>Metazoa</taxon>
        <taxon>Ecdysozoa</taxon>
        <taxon>Arthropoda</taxon>
        <taxon>Hexapoda</taxon>
        <taxon>Insecta</taxon>
        <taxon>Pterygota</taxon>
        <taxon>Neoptera</taxon>
        <taxon>Polyneoptera</taxon>
        <taxon>Orthoptera</taxon>
        <taxon>Ensifera</taxon>
        <taxon>Gryllidea</taxon>
        <taxon>Grylloidea</taxon>
        <taxon>Gryllidae</taxon>
        <taxon>Gryllinae</taxon>
        <taxon>Gryllus</taxon>
    </lineage>
</organism>
<keyword evidence="7 10" id="KW-1133">Transmembrane helix</keyword>
<feature type="compositionally biased region" description="Gly residues" evidence="9">
    <location>
        <begin position="28"/>
        <end position="37"/>
    </location>
</feature>
<keyword evidence="3" id="KW-0813">Transport</keyword>
<evidence type="ECO:0000256" key="9">
    <source>
        <dbReference type="SAM" id="MobiDB-lite"/>
    </source>
</evidence>
<evidence type="ECO:0000256" key="8">
    <source>
        <dbReference type="ARBA" id="ARBA00023136"/>
    </source>
</evidence>
<dbReference type="InterPro" id="IPR050352">
    <property type="entry name" value="ABCG_transporters"/>
</dbReference>
<protein>
    <recommendedName>
        <fullName evidence="11">ABC transporter domain-containing protein</fullName>
    </recommendedName>
</protein>
<evidence type="ECO:0000256" key="5">
    <source>
        <dbReference type="ARBA" id="ARBA00022741"/>
    </source>
</evidence>
<dbReference type="Pfam" id="PF19055">
    <property type="entry name" value="ABC2_membrane_7"/>
    <property type="match status" value="1"/>
</dbReference>
<evidence type="ECO:0000256" key="3">
    <source>
        <dbReference type="ARBA" id="ARBA00022448"/>
    </source>
</evidence>
<dbReference type="InterPro" id="IPR013525">
    <property type="entry name" value="ABC2_TM"/>
</dbReference>
<evidence type="ECO:0000256" key="10">
    <source>
        <dbReference type="SAM" id="Phobius"/>
    </source>
</evidence>
<dbReference type="SMART" id="SM00382">
    <property type="entry name" value="AAA"/>
    <property type="match status" value="1"/>
</dbReference>
<evidence type="ECO:0000259" key="11">
    <source>
        <dbReference type="PROSITE" id="PS50893"/>
    </source>
</evidence>
<keyword evidence="8 10" id="KW-0472">Membrane</keyword>
<accession>A0AAN9Z092</accession>
<dbReference type="Gene3D" id="3.40.50.300">
    <property type="entry name" value="P-loop containing nucleotide triphosphate hydrolases"/>
    <property type="match status" value="1"/>
</dbReference>
<dbReference type="GO" id="GO:0005886">
    <property type="term" value="C:plasma membrane"/>
    <property type="evidence" value="ECO:0007669"/>
    <property type="project" value="TreeGrafter"/>
</dbReference>
<dbReference type="InterPro" id="IPR017871">
    <property type="entry name" value="ABC_transporter-like_CS"/>
</dbReference>
<dbReference type="PANTHER" id="PTHR48041:SF32">
    <property type="entry name" value="PROTEIN WHITE-LIKE PROTEIN"/>
    <property type="match status" value="1"/>
</dbReference>
<dbReference type="InterPro" id="IPR003593">
    <property type="entry name" value="AAA+_ATPase"/>
</dbReference>
<dbReference type="PROSITE" id="PS00211">
    <property type="entry name" value="ABC_TRANSPORTER_1"/>
    <property type="match status" value="1"/>
</dbReference>
<feature type="region of interest" description="Disordered" evidence="9">
    <location>
        <begin position="1"/>
        <end position="77"/>
    </location>
</feature>
<dbReference type="EMBL" id="JAZDUA010000242">
    <property type="protein sequence ID" value="KAK7863083.1"/>
    <property type="molecule type" value="Genomic_DNA"/>
</dbReference>
<keyword evidence="4 10" id="KW-0812">Transmembrane</keyword>
<feature type="transmembrane region" description="Helical" evidence="10">
    <location>
        <begin position="747"/>
        <end position="769"/>
    </location>
</feature>
<dbReference type="SUPFAM" id="SSF52540">
    <property type="entry name" value="P-loop containing nucleoside triphosphate hydrolases"/>
    <property type="match status" value="1"/>
</dbReference>
<feature type="domain" description="ABC transporter" evidence="11">
    <location>
        <begin position="186"/>
        <end position="426"/>
    </location>
</feature>
<comment type="similarity">
    <text evidence="2">Belongs to the ABC transporter superfamily. ABCG family. Eye pigment precursor importer (TC 3.A.1.204) subfamily.</text>
</comment>
<dbReference type="InterPro" id="IPR003439">
    <property type="entry name" value="ABC_transporter-like_ATP-bd"/>
</dbReference>
<keyword evidence="5" id="KW-0547">Nucleotide-binding</keyword>
<dbReference type="Proteomes" id="UP001378592">
    <property type="component" value="Unassembled WGS sequence"/>
</dbReference>
<comment type="caution">
    <text evidence="12">The sequence shown here is derived from an EMBL/GenBank/DDBJ whole genome shotgun (WGS) entry which is preliminary data.</text>
</comment>
<dbReference type="Pfam" id="PF01061">
    <property type="entry name" value="ABC2_membrane"/>
    <property type="match status" value="1"/>
</dbReference>
<dbReference type="GO" id="GO:0140359">
    <property type="term" value="F:ABC-type transporter activity"/>
    <property type="evidence" value="ECO:0007669"/>
    <property type="project" value="InterPro"/>
</dbReference>
<dbReference type="GO" id="GO:0016887">
    <property type="term" value="F:ATP hydrolysis activity"/>
    <property type="evidence" value="ECO:0007669"/>
    <property type="project" value="InterPro"/>
</dbReference>
<dbReference type="InterPro" id="IPR027417">
    <property type="entry name" value="P-loop_NTPase"/>
</dbReference>
<evidence type="ECO:0000256" key="2">
    <source>
        <dbReference type="ARBA" id="ARBA00005814"/>
    </source>
</evidence>
<dbReference type="Pfam" id="PF00005">
    <property type="entry name" value="ABC_tran"/>
    <property type="match status" value="1"/>
</dbReference>
<gene>
    <name evidence="12" type="ORF">R5R35_011006</name>
</gene>
<evidence type="ECO:0000313" key="13">
    <source>
        <dbReference type="Proteomes" id="UP001378592"/>
    </source>
</evidence>
<evidence type="ECO:0000256" key="7">
    <source>
        <dbReference type="ARBA" id="ARBA00022989"/>
    </source>
</evidence>
<feature type="transmembrane region" description="Helical" evidence="10">
    <location>
        <begin position="521"/>
        <end position="539"/>
    </location>
</feature>
<feature type="transmembrane region" description="Helical" evidence="10">
    <location>
        <begin position="659"/>
        <end position="680"/>
    </location>
</feature>
<dbReference type="FunFam" id="3.40.50.300:FF:001077">
    <property type="entry name" value="Uncharacterized protein, isoform A"/>
    <property type="match status" value="1"/>
</dbReference>
<evidence type="ECO:0000313" key="12">
    <source>
        <dbReference type="EMBL" id="KAK7863083.1"/>
    </source>
</evidence>
<evidence type="ECO:0000256" key="6">
    <source>
        <dbReference type="ARBA" id="ARBA00022840"/>
    </source>
</evidence>